<organism evidence="1 2">
    <name type="scientific">Halomonas korlensis</name>
    <dbReference type="NCBI Taxonomy" id="463301"/>
    <lineage>
        <taxon>Bacteria</taxon>
        <taxon>Pseudomonadati</taxon>
        <taxon>Pseudomonadota</taxon>
        <taxon>Gammaproteobacteria</taxon>
        <taxon>Oceanospirillales</taxon>
        <taxon>Halomonadaceae</taxon>
        <taxon>Halomonas</taxon>
    </lineage>
</organism>
<protein>
    <submittedName>
        <fullName evidence="1">Uncharacterized protein</fullName>
    </submittedName>
</protein>
<proteinExistence type="predicted"/>
<gene>
    <name evidence="1" type="ORF">SAMN04487955_1023</name>
</gene>
<sequence length="71" mass="8261">MNTQNVIDIRPFLSEIGSACWVEHKIASSRRQPDDGPMTVEQNANARREVEYVARRNGIKEPLLQLWQIKR</sequence>
<evidence type="ECO:0000313" key="1">
    <source>
        <dbReference type="EMBL" id="SFU39726.1"/>
    </source>
</evidence>
<reference evidence="2" key="1">
    <citation type="submission" date="2016-10" db="EMBL/GenBank/DDBJ databases">
        <authorList>
            <person name="Varghese N."/>
            <person name="Submissions S."/>
        </authorList>
    </citation>
    <scope>NUCLEOTIDE SEQUENCE [LARGE SCALE GENOMIC DNA]</scope>
    <source>
        <strain evidence="2">CGMCC 1.6981</strain>
    </source>
</reference>
<dbReference type="OrthoDB" id="6172049at2"/>
<dbReference type="STRING" id="463301.SAMN04487955_1023"/>
<accession>A0A1I7FUM5</accession>
<dbReference type="EMBL" id="FPBP01000002">
    <property type="protein sequence ID" value="SFU39726.1"/>
    <property type="molecule type" value="Genomic_DNA"/>
</dbReference>
<keyword evidence="2" id="KW-1185">Reference proteome</keyword>
<evidence type="ECO:0000313" key="2">
    <source>
        <dbReference type="Proteomes" id="UP000198693"/>
    </source>
</evidence>
<dbReference type="AlphaFoldDB" id="A0A1I7FUM5"/>
<dbReference type="RefSeq" id="WP_089792723.1">
    <property type="nucleotide sequence ID" value="NZ_FPBP01000002.1"/>
</dbReference>
<name>A0A1I7FUM5_9GAMM</name>
<dbReference type="Proteomes" id="UP000198693">
    <property type="component" value="Unassembled WGS sequence"/>
</dbReference>